<reference evidence="14" key="1">
    <citation type="submission" date="2016-02" db="EMBL/GenBank/DDBJ databases">
        <authorList>
            <person name="Dunlap C."/>
        </authorList>
    </citation>
    <scope>NUCLEOTIDE SEQUENCE [LARGE SCALE GENOMIC DNA]</scope>
    <source>
        <strain evidence="14">NRRL B-41092</strain>
    </source>
</reference>
<evidence type="ECO:0000256" key="3">
    <source>
        <dbReference type="ARBA" id="ARBA00022448"/>
    </source>
</evidence>
<dbReference type="NCBIfam" id="TIGR00203">
    <property type="entry name" value="cydB"/>
    <property type="match status" value="2"/>
</dbReference>
<evidence type="ECO:0000256" key="10">
    <source>
        <dbReference type="ARBA" id="ARBA00023004"/>
    </source>
</evidence>
<feature type="transmembrane region" description="Helical" evidence="12">
    <location>
        <begin position="83"/>
        <end position="103"/>
    </location>
</feature>
<dbReference type="InterPro" id="IPR003317">
    <property type="entry name" value="Cyt-d_oxidase_su2"/>
</dbReference>
<dbReference type="GO" id="GO:0019646">
    <property type="term" value="P:aerobic electron transport chain"/>
    <property type="evidence" value="ECO:0007669"/>
    <property type="project" value="TreeGrafter"/>
</dbReference>
<keyword evidence="10" id="KW-0408">Iron</keyword>
<keyword evidence="4" id="KW-1003">Cell membrane</keyword>
<proteinExistence type="inferred from homology"/>
<evidence type="ECO:0000256" key="7">
    <source>
        <dbReference type="ARBA" id="ARBA00022723"/>
    </source>
</evidence>
<dbReference type="GO" id="GO:0070069">
    <property type="term" value="C:cytochrome complex"/>
    <property type="evidence" value="ECO:0007669"/>
    <property type="project" value="TreeGrafter"/>
</dbReference>
<feature type="transmembrane region" description="Helical" evidence="12">
    <location>
        <begin position="115"/>
        <end position="138"/>
    </location>
</feature>
<comment type="caution">
    <text evidence="13">The sequence shown here is derived from an EMBL/GenBank/DDBJ whole genome shotgun (WGS) entry which is preliminary data.</text>
</comment>
<evidence type="ECO:0000256" key="2">
    <source>
        <dbReference type="ARBA" id="ARBA00007543"/>
    </source>
</evidence>
<feature type="transmembrane region" description="Helical" evidence="12">
    <location>
        <begin position="6"/>
        <end position="25"/>
    </location>
</feature>
<dbReference type="Pfam" id="PF02322">
    <property type="entry name" value="Cyt_bd_oxida_II"/>
    <property type="match status" value="1"/>
</dbReference>
<dbReference type="GO" id="GO:0005886">
    <property type="term" value="C:plasma membrane"/>
    <property type="evidence" value="ECO:0007669"/>
    <property type="project" value="UniProtKB-SubCell"/>
</dbReference>
<evidence type="ECO:0000256" key="5">
    <source>
        <dbReference type="ARBA" id="ARBA00022617"/>
    </source>
</evidence>
<dbReference type="PANTHER" id="PTHR43141:SF5">
    <property type="entry name" value="CYTOCHROME BD-I UBIQUINOL OXIDASE SUBUNIT 2"/>
    <property type="match status" value="1"/>
</dbReference>
<keyword evidence="14" id="KW-1185">Reference proteome</keyword>
<keyword evidence="3" id="KW-0813">Transport</keyword>
<dbReference type="EMBL" id="LSBA01000039">
    <property type="protein sequence ID" value="KXZ13042.1"/>
    <property type="molecule type" value="Genomic_DNA"/>
</dbReference>
<comment type="similarity">
    <text evidence="2">Belongs to the cytochrome ubiquinol oxidase subunit 2 family.</text>
</comment>
<dbReference type="PANTHER" id="PTHR43141">
    <property type="entry name" value="CYTOCHROME BD2 SUBUNIT II"/>
    <property type="match status" value="1"/>
</dbReference>
<evidence type="ECO:0000256" key="11">
    <source>
        <dbReference type="ARBA" id="ARBA00023136"/>
    </source>
</evidence>
<organism evidence="13 14">
    <name type="scientific">Bacillus nakamurai</name>
    <dbReference type="NCBI Taxonomy" id="1793963"/>
    <lineage>
        <taxon>Bacteria</taxon>
        <taxon>Bacillati</taxon>
        <taxon>Bacillota</taxon>
        <taxon>Bacilli</taxon>
        <taxon>Bacillales</taxon>
        <taxon>Bacillaceae</taxon>
        <taxon>Bacillus</taxon>
    </lineage>
</organism>
<evidence type="ECO:0000313" key="13">
    <source>
        <dbReference type="EMBL" id="KXZ13042.1"/>
    </source>
</evidence>
<sequence length="338" mass="37906">MASLHDLWFILVALLFVGFFFLEGFDFGVGISTRFLGHNELERRVLINTIGPFWDANEVWLLTGTGAIFAAFPNWYATMLSGYYIPFIIILLALMGRGVAFEFRGKVDNLKWVKAWDWVIFFGSLIPPFVFGVIFTSLFRGMPIDGNMNIHAGFSDFINGYSVLGGVTVTLLAFLHGLMFVTLRTIGDLQDRARKMAKRVIGVIFLFVLAFFAMSAYDTDMFTRRANITIPVFVLIVICNLLAVLFMSKKKDGWAFGMTGAGLALTVAMIFISLFPRVMVSSLKSAYDLTVANASSGDYSLKVMTIAALTLLPFVIGSQIWSYYVFRKRVSHKEPMTY</sequence>
<dbReference type="Proteomes" id="UP000075430">
    <property type="component" value="Unassembled WGS sequence"/>
</dbReference>
<dbReference type="AlphaFoldDB" id="A0A150F497"/>
<dbReference type="GO" id="GO:0046872">
    <property type="term" value="F:metal ion binding"/>
    <property type="evidence" value="ECO:0007669"/>
    <property type="project" value="UniProtKB-KW"/>
</dbReference>
<evidence type="ECO:0000256" key="1">
    <source>
        <dbReference type="ARBA" id="ARBA00004651"/>
    </source>
</evidence>
<evidence type="ECO:0000256" key="4">
    <source>
        <dbReference type="ARBA" id="ARBA00022475"/>
    </source>
</evidence>
<feature type="transmembrane region" description="Helical" evidence="12">
    <location>
        <begin position="158"/>
        <end position="179"/>
    </location>
</feature>
<feature type="transmembrane region" description="Helical" evidence="12">
    <location>
        <begin position="229"/>
        <end position="247"/>
    </location>
</feature>
<keyword evidence="5" id="KW-0349">Heme</keyword>
<protein>
    <submittedName>
        <fullName evidence="13">Cytochrome d ubiquinol oxidase subunit 2</fullName>
    </submittedName>
</protein>
<dbReference type="RefSeq" id="WP_061523271.1">
    <property type="nucleotide sequence ID" value="NZ_JAJJBV010000007.1"/>
</dbReference>
<dbReference type="GO" id="GO:0009055">
    <property type="term" value="F:electron transfer activity"/>
    <property type="evidence" value="ECO:0007669"/>
    <property type="project" value="TreeGrafter"/>
</dbReference>
<gene>
    <name evidence="13" type="ORF">AXI58_04990</name>
</gene>
<evidence type="ECO:0000256" key="6">
    <source>
        <dbReference type="ARBA" id="ARBA00022692"/>
    </source>
</evidence>
<feature type="transmembrane region" description="Helical" evidence="12">
    <location>
        <begin position="200"/>
        <end position="217"/>
    </location>
</feature>
<feature type="transmembrane region" description="Helical" evidence="12">
    <location>
        <begin position="254"/>
        <end position="275"/>
    </location>
</feature>
<keyword evidence="8" id="KW-0249">Electron transport</keyword>
<evidence type="ECO:0000313" key="14">
    <source>
        <dbReference type="Proteomes" id="UP000075430"/>
    </source>
</evidence>
<evidence type="ECO:0000256" key="8">
    <source>
        <dbReference type="ARBA" id="ARBA00022982"/>
    </source>
</evidence>
<keyword evidence="9 12" id="KW-1133">Transmembrane helix</keyword>
<comment type="subcellular location">
    <subcellularLocation>
        <location evidence="1">Cell membrane</location>
        <topology evidence="1">Multi-pass membrane protein</topology>
    </subcellularLocation>
</comment>
<dbReference type="GO" id="GO:0016682">
    <property type="term" value="F:oxidoreductase activity, acting on diphenols and related substances as donors, oxygen as acceptor"/>
    <property type="evidence" value="ECO:0007669"/>
    <property type="project" value="TreeGrafter"/>
</dbReference>
<feature type="transmembrane region" description="Helical" evidence="12">
    <location>
        <begin position="303"/>
        <end position="326"/>
    </location>
</feature>
<name>A0A150F497_9BACI</name>
<keyword evidence="11 12" id="KW-0472">Membrane</keyword>
<accession>A0A150F497</accession>
<keyword evidence="7" id="KW-0479">Metal-binding</keyword>
<dbReference type="PIRSF" id="PIRSF000267">
    <property type="entry name" value="Cyt_oxidse_sub2"/>
    <property type="match status" value="1"/>
</dbReference>
<dbReference type="STRING" id="1793963.AXI58_04990"/>
<keyword evidence="6 12" id="KW-0812">Transmembrane</keyword>
<evidence type="ECO:0000256" key="9">
    <source>
        <dbReference type="ARBA" id="ARBA00022989"/>
    </source>
</evidence>
<dbReference type="OrthoDB" id="9776710at2"/>
<evidence type="ECO:0000256" key="12">
    <source>
        <dbReference type="SAM" id="Phobius"/>
    </source>
</evidence>